<dbReference type="OrthoDB" id="892842at2"/>
<dbReference type="SUPFAM" id="SSF51206">
    <property type="entry name" value="cAMP-binding domain-like"/>
    <property type="match status" value="1"/>
</dbReference>
<dbReference type="AlphaFoldDB" id="A0A1H9EWU4"/>
<dbReference type="Pfam" id="PF00027">
    <property type="entry name" value="cNMP_binding"/>
    <property type="match status" value="1"/>
</dbReference>
<dbReference type="GO" id="GO:0003677">
    <property type="term" value="F:DNA binding"/>
    <property type="evidence" value="ECO:0007669"/>
    <property type="project" value="UniProtKB-KW"/>
</dbReference>
<keyword evidence="3" id="KW-0804">Transcription</keyword>
<dbReference type="PANTHER" id="PTHR24567:SF74">
    <property type="entry name" value="HTH-TYPE TRANSCRIPTIONAL REGULATOR ARCR"/>
    <property type="match status" value="1"/>
</dbReference>
<dbReference type="EMBL" id="FOFT01000002">
    <property type="protein sequence ID" value="SEQ30121.1"/>
    <property type="molecule type" value="Genomic_DNA"/>
</dbReference>
<dbReference type="SMART" id="SM00419">
    <property type="entry name" value="HTH_CRP"/>
    <property type="match status" value="1"/>
</dbReference>
<dbReference type="InterPro" id="IPR012318">
    <property type="entry name" value="HTH_CRP"/>
</dbReference>
<evidence type="ECO:0000256" key="3">
    <source>
        <dbReference type="ARBA" id="ARBA00023163"/>
    </source>
</evidence>
<dbReference type="InterPro" id="IPR036390">
    <property type="entry name" value="WH_DNA-bd_sf"/>
</dbReference>
<proteinExistence type="predicted"/>
<dbReference type="PROSITE" id="PS50042">
    <property type="entry name" value="CNMP_BINDING_3"/>
    <property type="match status" value="1"/>
</dbReference>
<dbReference type="InterPro" id="IPR014710">
    <property type="entry name" value="RmlC-like_jellyroll"/>
</dbReference>
<dbReference type="InterPro" id="IPR036388">
    <property type="entry name" value="WH-like_DNA-bd_sf"/>
</dbReference>
<dbReference type="InterPro" id="IPR018490">
    <property type="entry name" value="cNMP-bd_dom_sf"/>
</dbReference>
<evidence type="ECO:0000313" key="7">
    <source>
        <dbReference type="Proteomes" id="UP000199028"/>
    </source>
</evidence>
<dbReference type="Gene3D" id="2.60.120.10">
    <property type="entry name" value="Jelly Rolls"/>
    <property type="match status" value="1"/>
</dbReference>
<organism evidence="6 7">
    <name type="scientific">Lentzea flaviverrucosa</name>
    <dbReference type="NCBI Taxonomy" id="200379"/>
    <lineage>
        <taxon>Bacteria</taxon>
        <taxon>Bacillati</taxon>
        <taxon>Actinomycetota</taxon>
        <taxon>Actinomycetes</taxon>
        <taxon>Pseudonocardiales</taxon>
        <taxon>Pseudonocardiaceae</taxon>
        <taxon>Lentzea</taxon>
    </lineage>
</organism>
<dbReference type="GO" id="GO:0003700">
    <property type="term" value="F:DNA-binding transcription factor activity"/>
    <property type="evidence" value="ECO:0007669"/>
    <property type="project" value="TreeGrafter"/>
</dbReference>
<reference evidence="7" key="1">
    <citation type="submission" date="2016-10" db="EMBL/GenBank/DDBJ databases">
        <authorList>
            <person name="Varghese N."/>
            <person name="Submissions S."/>
        </authorList>
    </citation>
    <scope>NUCLEOTIDE SEQUENCE [LARGE SCALE GENOMIC DNA]</scope>
    <source>
        <strain evidence="7">CGMCC 4.578</strain>
    </source>
</reference>
<dbReference type="RefSeq" id="WP_090063726.1">
    <property type="nucleotide sequence ID" value="NZ_FOFT01000002.1"/>
</dbReference>
<protein>
    <submittedName>
        <fullName evidence="6">cAMP-binding domain of CRP or a regulatory subunit of cAMP-dependent protein kinases</fullName>
    </submittedName>
</protein>
<evidence type="ECO:0000313" key="6">
    <source>
        <dbReference type="EMBL" id="SEQ30121.1"/>
    </source>
</evidence>
<dbReference type="InterPro" id="IPR050397">
    <property type="entry name" value="Env_Response_Regulators"/>
</dbReference>
<sequence length="220" mass="24714">MTRFTAACVTDPVLADLAVTYGEEIEVARRDVIFTQGDQDNQFYIIRSGKVKTCLNAGRDGEQLLEIHGPAEMFGELSMFDSRPRTSTAIAVTDVRAIGIGLATAREWINERPHLAEYMLRSLARQVRRTNDNRADLIFNDVPGRVARALLQLAARFGHMEGGTLRLVHDLTQTELAQYIGATRETVQRALSGFARRGWLQVEGRSVLIFDLDQLLRRAR</sequence>
<evidence type="ECO:0000259" key="5">
    <source>
        <dbReference type="PROSITE" id="PS51063"/>
    </source>
</evidence>
<keyword evidence="2" id="KW-0238">DNA-binding</keyword>
<feature type="domain" description="HTH crp-type" evidence="5">
    <location>
        <begin position="140"/>
        <end position="213"/>
    </location>
</feature>
<dbReference type="Proteomes" id="UP000199028">
    <property type="component" value="Unassembled WGS sequence"/>
</dbReference>
<dbReference type="Pfam" id="PF13545">
    <property type="entry name" value="HTH_Crp_2"/>
    <property type="match status" value="1"/>
</dbReference>
<dbReference type="PRINTS" id="PR00103">
    <property type="entry name" value="CAMPKINASE"/>
</dbReference>
<keyword evidence="6" id="KW-0808">Transferase</keyword>
<gene>
    <name evidence="6" type="ORF">SAMN05216195_10293</name>
</gene>
<keyword evidence="7" id="KW-1185">Reference proteome</keyword>
<dbReference type="PROSITE" id="PS51063">
    <property type="entry name" value="HTH_CRP_2"/>
    <property type="match status" value="1"/>
</dbReference>
<keyword evidence="6" id="KW-0418">Kinase</keyword>
<dbReference type="SMART" id="SM00100">
    <property type="entry name" value="cNMP"/>
    <property type="match status" value="1"/>
</dbReference>
<name>A0A1H9EWU4_9PSEU</name>
<accession>A0A1H9EWU4</accession>
<dbReference type="CDD" id="cd00038">
    <property type="entry name" value="CAP_ED"/>
    <property type="match status" value="1"/>
</dbReference>
<keyword evidence="1" id="KW-0805">Transcription regulation</keyword>
<dbReference type="GO" id="GO:0016301">
    <property type="term" value="F:kinase activity"/>
    <property type="evidence" value="ECO:0007669"/>
    <property type="project" value="UniProtKB-KW"/>
</dbReference>
<feature type="domain" description="Cyclic nucleotide-binding" evidence="4">
    <location>
        <begin position="31"/>
        <end position="126"/>
    </location>
</feature>
<dbReference type="InterPro" id="IPR000595">
    <property type="entry name" value="cNMP-bd_dom"/>
</dbReference>
<dbReference type="GO" id="GO:0005829">
    <property type="term" value="C:cytosol"/>
    <property type="evidence" value="ECO:0007669"/>
    <property type="project" value="TreeGrafter"/>
</dbReference>
<dbReference type="FunFam" id="1.10.10.10:FF:000019">
    <property type="entry name" value="Crp/Fnr family transcriptional regulator"/>
    <property type="match status" value="1"/>
</dbReference>
<dbReference type="Gene3D" id="1.10.10.10">
    <property type="entry name" value="Winged helix-like DNA-binding domain superfamily/Winged helix DNA-binding domain"/>
    <property type="match status" value="1"/>
</dbReference>
<evidence type="ECO:0000259" key="4">
    <source>
        <dbReference type="PROSITE" id="PS50042"/>
    </source>
</evidence>
<dbReference type="PANTHER" id="PTHR24567">
    <property type="entry name" value="CRP FAMILY TRANSCRIPTIONAL REGULATORY PROTEIN"/>
    <property type="match status" value="1"/>
</dbReference>
<dbReference type="SUPFAM" id="SSF46785">
    <property type="entry name" value="Winged helix' DNA-binding domain"/>
    <property type="match status" value="1"/>
</dbReference>
<evidence type="ECO:0000256" key="2">
    <source>
        <dbReference type="ARBA" id="ARBA00023125"/>
    </source>
</evidence>
<evidence type="ECO:0000256" key="1">
    <source>
        <dbReference type="ARBA" id="ARBA00023015"/>
    </source>
</evidence>